<dbReference type="SUPFAM" id="SSF53383">
    <property type="entry name" value="PLP-dependent transferases"/>
    <property type="match status" value="1"/>
</dbReference>
<dbReference type="GO" id="GO:0000271">
    <property type="term" value="P:polysaccharide biosynthetic process"/>
    <property type="evidence" value="ECO:0007669"/>
    <property type="project" value="TreeGrafter"/>
</dbReference>
<feature type="active site" description="Proton acceptor" evidence="2">
    <location>
        <position position="191"/>
    </location>
</feature>
<dbReference type="GO" id="GO:0008483">
    <property type="term" value="F:transaminase activity"/>
    <property type="evidence" value="ECO:0007669"/>
    <property type="project" value="TreeGrafter"/>
</dbReference>
<dbReference type="Pfam" id="PF01041">
    <property type="entry name" value="DegT_DnrJ_EryC1"/>
    <property type="match status" value="2"/>
</dbReference>
<keyword evidence="3 4" id="KW-0663">Pyridoxal phosphate</keyword>
<protein>
    <submittedName>
        <fullName evidence="5">Putative pilin glycosylation protein</fullName>
    </submittedName>
</protein>
<dbReference type="InterPro" id="IPR000653">
    <property type="entry name" value="DegT/StrS_aminotransferase"/>
</dbReference>
<dbReference type="InterPro" id="IPR015422">
    <property type="entry name" value="PyrdxlP-dep_Trfase_small"/>
</dbReference>
<dbReference type="InterPro" id="IPR015424">
    <property type="entry name" value="PyrdxlP-dep_Trfase"/>
</dbReference>
<gene>
    <name evidence="5" type="ORF">PCO31110_03876</name>
</gene>
<evidence type="ECO:0000256" key="4">
    <source>
        <dbReference type="RuleBase" id="RU004508"/>
    </source>
</evidence>
<dbReference type="AlphaFoldDB" id="A0A5E4XEY3"/>
<dbReference type="EMBL" id="CABPSJ010000005">
    <property type="protein sequence ID" value="VVE34698.1"/>
    <property type="molecule type" value="Genomic_DNA"/>
</dbReference>
<evidence type="ECO:0000313" key="5">
    <source>
        <dbReference type="EMBL" id="VVE34698.1"/>
    </source>
</evidence>
<organism evidence="5 6">
    <name type="scientific">Pandoraea communis</name>
    <dbReference type="NCBI Taxonomy" id="2508297"/>
    <lineage>
        <taxon>Bacteria</taxon>
        <taxon>Pseudomonadati</taxon>
        <taxon>Pseudomonadota</taxon>
        <taxon>Betaproteobacteria</taxon>
        <taxon>Burkholderiales</taxon>
        <taxon>Burkholderiaceae</taxon>
        <taxon>Pandoraea</taxon>
    </lineage>
</organism>
<evidence type="ECO:0000256" key="1">
    <source>
        <dbReference type="ARBA" id="ARBA00037999"/>
    </source>
</evidence>
<dbReference type="Proteomes" id="UP000337189">
    <property type="component" value="Unassembled WGS sequence"/>
</dbReference>
<name>A0A5E4XEY3_9BURK</name>
<reference evidence="5 6" key="1">
    <citation type="submission" date="2019-08" db="EMBL/GenBank/DDBJ databases">
        <authorList>
            <person name="Peeters C."/>
        </authorList>
    </citation>
    <scope>NUCLEOTIDE SEQUENCE [LARGE SCALE GENOMIC DNA]</scope>
    <source>
        <strain evidence="5 6">LMG 31110</strain>
    </source>
</reference>
<dbReference type="PIRSF" id="PIRSF000390">
    <property type="entry name" value="PLP_StrS"/>
    <property type="match status" value="1"/>
</dbReference>
<dbReference type="PANTHER" id="PTHR30244">
    <property type="entry name" value="TRANSAMINASE"/>
    <property type="match status" value="1"/>
</dbReference>
<dbReference type="Gene3D" id="3.90.1150.10">
    <property type="entry name" value="Aspartate Aminotransferase, domain 1"/>
    <property type="match status" value="1"/>
</dbReference>
<dbReference type="Gene3D" id="3.40.640.10">
    <property type="entry name" value="Type I PLP-dependent aspartate aminotransferase-like (Major domain)"/>
    <property type="match status" value="1"/>
</dbReference>
<evidence type="ECO:0000313" key="6">
    <source>
        <dbReference type="Proteomes" id="UP000337189"/>
    </source>
</evidence>
<proteinExistence type="inferred from homology"/>
<sequence length="425" mass="47590">MKKDEMKSFLKKIPRGVIYHKVTDSVRYLLASMLAPLHKKEKVIEFENIFASYCERKHCIAFPFARTAIYFVLKALDLPKGAEVILPPITIKGIVDVVVDLGLTPVYVDLDADTINFRLDQLREKLNPNVKVAIITPLFGLVPDVSAMVALLKANGVFVIEDFSQCLNGRYDNRRVGTFGDVGIYSASSIKTLDTLGGGLAITDDQVIHDRLRNAQAGLMPARRTALIKKAWVNLVRNVATSEPVFSLLTFPALQLVRQRDPEAALKQTGHRDKGRLATLPLLWFCRYTSVQAQIGIEQIKGVIAQDAARVANVEFLKTYCEIDDFPKTTQESRNVYWQLILPVSNALEAQAYFAKRGIDSATSSLELVCALKDYPNRADLQTAQRIYRNGIFIPCFPHLSQSDMQRIVMAVNGYFQERGHAKEG</sequence>
<dbReference type="GO" id="GO:0030170">
    <property type="term" value="F:pyridoxal phosphate binding"/>
    <property type="evidence" value="ECO:0007669"/>
    <property type="project" value="TreeGrafter"/>
</dbReference>
<comment type="similarity">
    <text evidence="1 4">Belongs to the DegT/DnrJ/EryC1 family.</text>
</comment>
<dbReference type="RefSeq" id="WP_168162921.1">
    <property type="nucleotide sequence ID" value="NZ_CABPSJ010000005.1"/>
</dbReference>
<feature type="modified residue" description="N6-(pyridoxal phosphate)lysine" evidence="3">
    <location>
        <position position="191"/>
    </location>
</feature>
<dbReference type="InterPro" id="IPR015421">
    <property type="entry name" value="PyrdxlP-dep_Trfase_major"/>
</dbReference>
<accession>A0A5E4XEY3</accession>
<dbReference type="PANTHER" id="PTHR30244:SF34">
    <property type="entry name" value="DTDP-4-AMINO-4,6-DIDEOXYGALACTOSE TRANSAMINASE"/>
    <property type="match status" value="1"/>
</dbReference>
<evidence type="ECO:0000256" key="3">
    <source>
        <dbReference type="PIRSR" id="PIRSR000390-2"/>
    </source>
</evidence>
<evidence type="ECO:0000256" key="2">
    <source>
        <dbReference type="PIRSR" id="PIRSR000390-1"/>
    </source>
</evidence>